<dbReference type="InterPro" id="IPR032675">
    <property type="entry name" value="LRR_dom_sf"/>
</dbReference>
<sequence>MVRITEDLIRKRAEHNNMEISTLEEISLHQQDIERIEHLDKLCRELKILYLQSNLIPKIENVGRLKKMEYLNMALNNVERVENLEGCESLKKLDLTINFVGELTSLESLKENYNLKELFLTGNPCTKFEGYREYVIAVLPQLKYLDGKEVDKSERIKAIQALRNIRPMILQQEEDYRIKREKEKEASEKSEKQSKETKKGFDGRWYTDVNEGDSSKEQGSTNGHGNNEDDEAETMETEEDTSSFWQEETDFTPESRIAVHDHVKKAREKDEKKSKPGPDVPKRRIRLKTDDGKLLNVNEAKIDFSLTDDEENNCLCLDVACYKHLDTSLLDVDVQPTHVKVVIKGKVFQLVLTEEIMPDSSKAQRSQTTGHLLIKMPKVNQVIKAKVTKPANTSKEVRPADEGQQKKSTGSTYGGTLEVDPTSAQNVDLMVTEQSGQRRPYECAKRKEAVDRPNSQDFVDDPDVPPLM</sequence>
<dbReference type="InterPro" id="IPR001611">
    <property type="entry name" value="Leu-rich_rpt"/>
</dbReference>
<dbReference type="EnsemblMetazoa" id="XM_038201531.1">
    <property type="protein sequence ID" value="XP_038057459.1"/>
    <property type="gene ID" value="LOC119729037"/>
</dbReference>
<dbReference type="SMART" id="SM00446">
    <property type="entry name" value="LRRcap"/>
    <property type="match status" value="1"/>
</dbReference>
<dbReference type="SUPFAM" id="SSF49764">
    <property type="entry name" value="HSP20-like chaperones"/>
    <property type="match status" value="1"/>
</dbReference>
<dbReference type="PANTHER" id="PTHR18849:SF0">
    <property type="entry name" value="CILIA- AND FLAGELLA-ASSOCIATED PROTEIN 410-RELATED"/>
    <property type="match status" value="1"/>
</dbReference>
<feature type="region of interest" description="Disordered" evidence="10">
    <location>
        <begin position="387"/>
        <end position="468"/>
    </location>
</feature>
<comment type="subcellular location">
    <subcellularLocation>
        <location evidence="1">Cell projection</location>
        <location evidence="1">Cilium</location>
    </subcellularLocation>
    <subcellularLocation>
        <location evidence="2">Cytoplasm</location>
    </subcellularLocation>
</comment>
<dbReference type="InterPro" id="IPR008978">
    <property type="entry name" value="HSP20-like_chaperone"/>
</dbReference>
<evidence type="ECO:0000259" key="11">
    <source>
        <dbReference type="SMART" id="SM00446"/>
    </source>
</evidence>
<comment type="similarity">
    <text evidence="9">Belongs to the tilB family.</text>
</comment>
<feature type="compositionally biased region" description="Acidic residues" evidence="10">
    <location>
        <begin position="458"/>
        <end position="468"/>
    </location>
</feature>
<evidence type="ECO:0000256" key="8">
    <source>
        <dbReference type="ARBA" id="ARBA00023273"/>
    </source>
</evidence>
<evidence type="ECO:0000256" key="6">
    <source>
        <dbReference type="ARBA" id="ARBA00023054"/>
    </source>
</evidence>
<feature type="compositionally biased region" description="Basic and acidic residues" evidence="10">
    <location>
        <begin position="395"/>
        <end position="405"/>
    </location>
</feature>
<dbReference type="GO" id="GO:0036158">
    <property type="term" value="P:outer dynein arm assembly"/>
    <property type="evidence" value="ECO:0007669"/>
    <property type="project" value="TreeGrafter"/>
</dbReference>
<evidence type="ECO:0000256" key="9">
    <source>
        <dbReference type="ARBA" id="ARBA00049982"/>
    </source>
</evidence>
<keyword evidence="8" id="KW-0966">Cell projection</keyword>
<dbReference type="AlphaFoldDB" id="A0A914A1E4"/>
<keyword evidence="4" id="KW-0433">Leucine-rich repeat</keyword>
<dbReference type="PANTHER" id="PTHR18849">
    <property type="entry name" value="LEUCINE RICH REPEAT PROTEIN"/>
    <property type="match status" value="1"/>
</dbReference>
<dbReference type="PROSITE" id="PS51450">
    <property type="entry name" value="LRR"/>
    <property type="match status" value="2"/>
</dbReference>
<reference evidence="12" key="1">
    <citation type="submission" date="2022-11" db="UniProtKB">
        <authorList>
            <consortium name="EnsemblMetazoa"/>
        </authorList>
    </citation>
    <scope>IDENTIFICATION</scope>
</reference>
<evidence type="ECO:0000256" key="2">
    <source>
        <dbReference type="ARBA" id="ARBA00004496"/>
    </source>
</evidence>
<dbReference type="Gene3D" id="3.80.10.10">
    <property type="entry name" value="Ribonuclease Inhibitor"/>
    <property type="match status" value="1"/>
</dbReference>
<dbReference type="OMA" id="QHRAVIV"/>
<dbReference type="GeneID" id="119729037"/>
<evidence type="ECO:0000256" key="10">
    <source>
        <dbReference type="SAM" id="MobiDB-lite"/>
    </source>
</evidence>
<keyword evidence="3" id="KW-0963">Cytoplasm</keyword>
<keyword evidence="5" id="KW-0677">Repeat</keyword>
<feature type="region of interest" description="Disordered" evidence="10">
    <location>
        <begin position="180"/>
        <end position="284"/>
    </location>
</feature>
<feature type="compositionally biased region" description="Basic and acidic residues" evidence="10">
    <location>
        <begin position="257"/>
        <end position="284"/>
    </location>
</feature>
<evidence type="ECO:0000313" key="12">
    <source>
        <dbReference type="EnsemblMetazoa" id="XP_038057459.1"/>
    </source>
</evidence>
<proteinExistence type="inferred from homology"/>
<dbReference type="SUPFAM" id="SSF52058">
    <property type="entry name" value="L domain-like"/>
    <property type="match status" value="1"/>
</dbReference>
<evidence type="ECO:0000313" key="13">
    <source>
        <dbReference type="Proteomes" id="UP000887568"/>
    </source>
</evidence>
<organism evidence="12 13">
    <name type="scientific">Patiria miniata</name>
    <name type="common">Bat star</name>
    <name type="synonym">Asterina miniata</name>
    <dbReference type="NCBI Taxonomy" id="46514"/>
    <lineage>
        <taxon>Eukaryota</taxon>
        <taxon>Metazoa</taxon>
        <taxon>Echinodermata</taxon>
        <taxon>Eleutherozoa</taxon>
        <taxon>Asterozoa</taxon>
        <taxon>Asteroidea</taxon>
        <taxon>Valvatacea</taxon>
        <taxon>Valvatida</taxon>
        <taxon>Asterinidae</taxon>
        <taxon>Patiria</taxon>
    </lineage>
</organism>
<feature type="compositionally biased region" description="Basic and acidic residues" evidence="10">
    <location>
        <begin position="439"/>
        <end position="451"/>
    </location>
</feature>
<evidence type="ECO:0000256" key="7">
    <source>
        <dbReference type="ARBA" id="ARBA00023069"/>
    </source>
</evidence>
<dbReference type="GO" id="GO:0005737">
    <property type="term" value="C:cytoplasm"/>
    <property type="evidence" value="ECO:0007669"/>
    <property type="project" value="UniProtKB-SubCell"/>
</dbReference>
<evidence type="ECO:0000256" key="3">
    <source>
        <dbReference type="ARBA" id="ARBA00022490"/>
    </source>
</evidence>
<keyword evidence="13" id="KW-1185">Reference proteome</keyword>
<dbReference type="InterPro" id="IPR056496">
    <property type="entry name" value="CS_DNAAF11_C"/>
</dbReference>
<dbReference type="Pfam" id="PF23602">
    <property type="entry name" value="CS_DNAAF11_C"/>
    <property type="match status" value="1"/>
</dbReference>
<keyword evidence="7" id="KW-0969">Cilium</keyword>
<feature type="domain" description="U2A'/phosphoprotein 32 family A C-terminal" evidence="11">
    <location>
        <begin position="128"/>
        <end position="146"/>
    </location>
</feature>
<dbReference type="Pfam" id="PF14580">
    <property type="entry name" value="LRR_9"/>
    <property type="match status" value="1"/>
</dbReference>
<feature type="compositionally biased region" description="Basic and acidic residues" evidence="10">
    <location>
        <begin position="180"/>
        <end position="202"/>
    </location>
</feature>
<evidence type="ECO:0000256" key="4">
    <source>
        <dbReference type="ARBA" id="ARBA00022614"/>
    </source>
</evidence>
<dbReference type="GO" id="GO:0005929">
    <property type="term" value="C:cilium"/>
    <property type="evidence" value="ECO:0007669"/>
    <property type="project" value="UniProtKB-SubCell"/>
</dbReference>
<evidence type="ECO:0000256" key="1">
    <source>
        <dbReference type="ARBA" id="ARBA00004138"/>
    </source>
</evidence>
<keyword evidence="6" id="KW-0175">Coiled coil</keyword>
<protein>
    <recommendedName>
        <fullName evidence="11">U2A'/phosphoprotein 32 family A C-terminal domain-containing protein</fullName>
    </recommendedName>
</protein>
<accession>A0A914A1E4</accession>
<dbReference type="InterPro" id="IPR003603">
    <property type="entry name" value="U2A'_phosphoprotein32A_C"/>
</dbReference>
<evidence type="ECO:0000256" key="5">
    <source>
        <dbReference type="ARBA" id="ARBA00022737"/>
    </source>
</evidence>
<feature type="compositionally biased region" description="Acidic residues" evidence="10">
    <location>
        <begin position="228"/>
        <end position="251"/>
    </location>
</feature>
<feature type="compositionally biased region" description="Polar residues" evidence="10">
    <location>
        <begin position="422"/>
        <end position="437"/>
    </location>
</feature>
<dbReference type="FunFam" id="3.80.10.10:FF:000052">
    <property type="entry name" value="Leucine rich repeat containing 6"/>
    <property type="match status" value="1"/>
</dbReference>
<dbReference type="SMART" id="SM00365">
    <property type="entry name" value="LRR_SD22"/>
    <property type="match status" value="4"/>
</dbReference>
<dbReference type="Proteomes" id="UP000887568">
    <property type="component" value="Unplaced"/>
</dbReference>
<name>A0A914A1E4_PATMI</name>
<dbReference type="RefSeq" id="XP_038057459.1">
    <property type="nucleotide sequence ID" value="XM_038201531.1"/>
</dbReference>
<dbReference type="OrthoDB" id="10250990at2759"/>